<evidence type="ECO:0000256" key="1">
    <source>
        <dbReference type="SAM" id="Phobius"/>
    </source>
</evidence>
<keyword evidence="1" id="KW-1133">Transmembrane helix</keyword>
<dbReference type="EMBL" id="BAND01000017">
    <property type="protein sequence ID" value="GAJ28271.1"/>
    <property type="molecule type" value="Genomic_DNA"/>
</dbReference>
<reference evidence="2 3" key="2">
    <citation type="journal article" date="2014" name="FEMS Microbiol. Lett.">
        <title>Draft genomic DNA sequence of the facultatively methylotrophic bacterium Acidomonas methanolica type strain MB58.</title>
        <authorList>
            <person name="Higashiura N."/>
            <person name="Hadano H."/>
            <person name="Hirakawa H."/>
            <person name="Matsutani M."/>
            <person name="Takabe S."/>
            <person name="Matsushita K."/>
            <person name="Azuma Y."/>
        </authorList>
    </citation>
    <scope>NUCLEOTIDE SEQUENCE [LARGE SCALE GENOMIC DNA]</scope>
    <source>
        <strain evidence="2 3">MB58</strain>
    </source>
</reference>
<evidence type="ECO:0000313" key="3">
    <source>
        <dbReference type="Proteomes" id="UP000019760"/>
    </source>
</evidence>
<gene>
    <name evidence="2" type="ORF">Amme_017_012</name>
</gene>
<accession>A0A023D396</accession>
<proteinExistence type="predicted"/>
<name>A0A023D396_ACIMT</name>
<feature type="transmembrane region" description="Helical" evidence="1">
    <location>
        <begin position="20"/>
        <end position="40"/>
    </location>
</feature>
<keyword evidence="3" id="KW-1185">Reference proteome</keyword>
<dbReference type="AlphaFoldDB" id="A0A023D396"/>
<keyword evidence="1" id="KW-0472">Membrane</keyword>
<evidence type="ECO:0000313" key="2">
    <source>
        <dbReference type="EMBL" id="GAJ28271.1"/>
    </source>
</evidence>
<sequence>MAGKDGNGLRLRYFFSREVLGVVTAFAAVTALVALCVGAMRNSGIWALP</sequence>
<protein>
    <submittedName>
        <fullName evidence="2">Uncharacterized protein</fullName>
    </submittedName>
</protein>
<keyword evidence="1" id="KW-0812">Transmembrane</keyword>
<dbReference type="Proteomes" id="UP000019760">
    <property type="component" value="Unassembled WGS sequence"/>
</dbReference>
<comment type="caution">
    <text evidence="2">The sequence shown here is derived from an EMBL/GenBank/DDBJ whole genome shotgun (WGS) entry which is preliminary data.</text>
</comment>
<dbReference type="RefSeq" id="WP_158310303.1">
    <property type="nucleotide sequence ID" value="NZ_BAND01000017.1"/>
</dbReference>
<organism evidence="2 3">
    <name type="scientific">Acidomonas methanolica NBRC 104435</name>
    <dbReference type="NCBI Taxonomy" id="1231351"/>
    <lineage>
        <taxon>Bacteria</taxon>
        <taxon>Pseudomonadati</taxon>
        <taxon>Pseudomonadota</taxon>
        <taxon>Alphaproteobacteria</taxon>
        <taxon>Acetobacterales</taxon>
        <taxon>Acetobacteraceae</taxon>
        <taxon>Acidomonas</taxon>
    </lineage>
</organism>
<reference evidence="3" key="1">
    <citation type="journal article" date="2014" name="FEMS Microbiol. Lett.">
        <title>Draft Genomic DNA Sequence of the Facultatively Methylotrophic Bacterium Acidomonas methanolica type strain MB58.</title>
        <authorList>
            <person name="Higashiura N."/>
            <person name="Hadano H."/>
            <person name="Hirakawa H."/>
            <person name="Matsutani M."/>
            <person name="Takabe S."/>
            <person name="Matsushita K."/>
            <person name="Azuma Y."/>
        </authorList>
    </citation>
    <scope>NUCLEOTIDE SEQUENCE [LARGE SCALE GENOMIC DNA]</scope>
    <source>
        <strain evidence="3">MB58</strain>
    </source>
</reference>